<accession>K9WUD5</accession>
<protein>
    <submittedName>
        <fullName evidence="2">JmjC domain-containing protein</fullName>
    </submittedName>
</protein>
<organism evidence="2 3">
    <name type="scientific">Cylindrospermum stagnale PCC 7417</name>
    <dbReference type="NCBI Taxonomy" id="56107"/>
    <lineage>
        <taxon>Bacteria</taxon>
        <taxon>Bacillati</taxon>
        <taxon>Cyanobacteriota</taxon>
        <taxon>Cyanophyceae</taxon>
        <taxon>Nostocales</taxon>
        <taxon>Nostocaceae</taxon>
        <taxon>Cylindrospermum</taxon>
    </lineage>
</organism>
<dbReference type="InterPro" id="IPR041667">
    <property type="entry name" value="Cupin_8"/>
</dbReference>
<dbReference type="STRING" id="56107.Cylst_1534"/>
<proteinExistence type="predicted"/>
<dbReference type="KEGG" id="csg:Cylst_1534"/>
<evidence type="ECO:0000313" key="3">
    <source>
        <dbReference type="Proteomes" id="UP000010475"/>
    </source>
</evidence>
<dbReference type="PANTHER" id="PTHR12461">
    <property type="entry name" value="HYPOXIA-INDUCIBLE FACTOR 1 ALPHA INHIBITOR-RELATED"/>
    <property type="match status" value="1"/>
</dbReference>
<dbReference type="eggNOG" id="COG2850">
    <property type="taxonomic scope" value="Bacteria"/>
</dbReference>
<dbReference type="SMART" id="SM00558">
    <property type="entry name" value="JmjC"/>
    <property type="match status" value="1"/>
</dbReference>
<keyword evidence="3" id="KW-1185">Reference proteome</keyword>
<dbReference type="Gene3D" id="2.60.120.650">
    <property type="entry name" value="Cupin"/>
    <property type="match status" value="1"/>
</dbReference>
<dbReference type="RefSeq" id="WP_015207074.1">
    <property type="nucleotide sequence ID" value="NC_019757.1"/>
</dbReference>
<reference evidence="2" key="1">
    <citation type="submission" date="2012-06" db="EMBL/GenBank/DDBJ databases">
        <title>Finished chromosome of genome of Cylindrospermum stagnale PCC 7417.</title>
        <authorList>
            <consortium name="US DOE Joint Genome Institute"/>
            <person name="Gugger M."/>
            <person name="Coursin T."/>
            <person name="Rippka R."/>
            <person name="Tandeau De Marsac N."/>
            <person name="Huntemann M."/>
            <person name="Wei C.-L."/>
            <person name="Han J."/>
            <person name="Detter J.C."/>
            <person name="Han C."/>
            <person name="Tapia R."/>
            <person name="Chen A."/>
            <person name="Kyrpides N."/>
            <person name="Mavromatis K."/>
            <person name="Markowitz V."/>
            <person name="Szeto E."/>
            <person name="Ivanova N."/>
            <person name="Pagani I."/>
            <person name="Pati A."/>
            <person name="Goodwin L."/>
            <person name="Nordberg H.P."/>
            <person name="Cantor M.N."/>
            <person name="Hua S.X."/>
            <person name="Woyke T."/>
            <person name="Kerfeld C.A."/>
        </authorList>
    </citation>
    <scope>NUCLEOTIDE SEQUENCE [LARGE SCALE GENOMIC DNA]</scope>
    <source>
        <strain evidence="2">PCC 7417</strain>
    </source>
</reference>
<feature type="domain" description="JmjC" evidence="1">
    <location>
        <begin position="113"/>
        <end position="261"/>
    </location>
</feature>
<dbReference type="Proteomes" id="UP000010475">
    <property type="component" value="Chromosome"/>
</dbReference>
<dbReference type="InterPro" id="IPR003347">
    <property type="entry name" value="JmjC_dom"/>
</dbReference>
<sequence length="267" mass="30838">MNLQPIERIDNPSVAEFQNEFVKQDKPVIISGVANEWKAYFHWKPETFKAMFGDVIAPLRASDDEIDVFFGGLGEKKVITIADYIDSILSEPIEGKKRLYLGNIPFDSPLAKPYLDQVRPDFEFPNYFPENSGYDLRLWIGGANQKSTIHNDDYHNFNAQIFGEKIFLLFAPEEYKKLYVEKINDGLWSSPINSQQPDLAKFPLFDELIGLKAVLNQGDILFIPAFWWHQAFSITTSINVNMWVYTHKICEFWEQHPAFNKNMANSA</sequence>
<dbReference type="Pfam" id="PF13621">
    <property type="entry name" value="Cupin_8"/>
    <property type="match status" value="1"/>
</dbReference>
<dbReference type="AlphaFoldDB" id="K9WUD5"/>
<evidence type="ECO:0000259" key="1">
    <source>
        <dbReference type="PROSITE" id="PS51184"/>
    </source>
</evidence>
<gene>
    <name evidence="2" type="ORF">Cylst_1534</name>
</gene>
<dbReference type="PANTHER" id="PTHR12461:SF105">
    <property type="entry name" value="HYPOXIA-INDUCIBLE FACTOR 1-ALPHA INHIBITOR"/>
    <property type="match status" value="1"/>
</dbReference>
<dbReference type="OrthoDB" id="118524at2"/>
<dbReference type="EMBL" id="CP003642">
    <property type="protein sequence ID" value="AFZ23818.1"/>
    <property type="molecule type" value="Genomic_DNA"/>
</dbReference>
<dbReference type="HOGENOM" id="CLU_016785_3_3_3"/>
<name>K9WUD5_9NOST</name>
<dbReference type="PROSITE" id="PS51184">
    <property type="entry name" value="JMJC"/>
    <property type="match status" value="1"/>
</dbReference>
<evidence type="ECO:0000313" key="2">
    <source>
        <dbReference type="EMBL" id="AFZ23818.1"/>
    </source>
</evidence>
<dbReference type="SUPFAM" id="SSF51197">
    <property type="entry name" value="Clavaminate synthase-like"/>
    <property type="match status" value="1"/>
</dbReference>